<dbReference type="InterPro" id="IPR010985">
    <property type="entry name" value="Ribbon_hlx_hlx"/>
</dbReference>
<evidence type="ECO:0000256" key="2">
    <source>
        <dbReference type="ARBA" id="ARBA00022649"/>
    </source>
</evidence>
<gene>
    <name evidence="3" type="ORF">CLV98_10440</name>
</gene>
<organism evidence="3 4">
    <name type="scientific">Dyadobacter jejuensis</name>
    <dbReference type="NCBI Taxonomy" id="1082580"/>
    <lineage>
        <taxon>Bacteria</taxon>
        <taxon>Pseudomonadati</taxon>
        <taxon>Bacteroidota</taxon>
        <taxon>Cytophagia</taxon>
        <taxon>Cytophagales</taxon>
        <taxon>Spirosomataceae</taxon>
        <taxon>Dyadobacter</taxon>
    </lineage>
</organism>
<dbReference type="GO" id="GO:0006355">
    <property type="term" value="P:regulation of DNA-templated transcription"/>
    <property type="evidence" value="ECO:0007669"/>
    <property type="project" value="InterPro"/>
</dbReference>
<dbReference type="InterPro" id="IPR038296">
    <property type="entry name" value="ParD_sf"/>
</dbReference>
<dbReference type="PANTHER" id="PTHR36582">
    <property type="entry name" value="ANTITOXIN PARD"/>
    <property type="match status" value="1"/>
</dbReference>
<dbReference type="Gene3D" id="6.10.10.120">
    <property type="entry name" value="Antitoxin ParD1-like"/>
    <property type="match status" value="1"/>
</dbReference>
<name>A0A316AK99_9BACT</name>
<dbReference type="AlphaFoldDB" id="A0A316AK99"/>
<accession>A0A316AK99</accession>
<dbReference type="OrthoDB" id="9815501at2"/>
<dbReference type="RefSeq" id="WP_109674068.1">
    <property type="nucleotide sequence ID" value="NZ_QGDT01000004.1"/>
</dbReference>
<dbReference type="PANTHER" id="PTHR36582:SF2">
    <property type="entry name" value="ANTITOXIN PARD"/>
    <property type="match status" value="1"/>
</dbReference>
<dbReference type="SUPFAM" id="SSF47598">
    <property type="entry name" value="Ribbon-helix-helix"/>
    <property type="match status" value="1"/>
</dbReference>
<keyword evidence="2" id="KW-1277">Toxin-antitoxin system</keyword>
<dbReference type="EMBL" id="QGDT01000004">
    <property type="protein sequence ID" value="PWJ58183.1"/>
    <property type="molecule type" value="Genomic_DNA"/>
</dbReference>
<proteinExistence type="inferred from homology"/>
<dbReference type="CDD" id="cd22231">
    <property type="entry name" value="RHH_NikR_HicB-like"/>
    <property type="match status" value="1"/>
</dbReference>
<dbReference type="Pfam" id="PF03693">
    <property type="entry name" value="ParD_antitoxin"/>
    <property type="match status" value="1"/>
</dbReference>
<reference evidence="3 4" key="1">
    <citation type="submission" date="2018-03" db="EMBL/GenBank/DDBJ databases">
        <title>Genomic Encyclopedia of Archaeal and Bacterial Type Strains, Phase II (KMG-II): from individual species to whole genera.</title>
        <authorList>
            <person name="Goeker M."/>
        </authorList>
    </citation>
    <scope>NUCLEOTIDE SEQUENCE [LARGE SCALE GENOMIC DNA]</scope>
    <source>
        <strain evidence="3 4">DSM 100346</strain>
    </source>
</reference>
<protein>
    <submittedName>
        <fullName evidence="3">Antitoxin ParD1/3/4</fullName>
    </submittedName>
</protein>
<dbReference type="NCBIfam" id="TIGR02606">
    <property type="entry name" value="antidote_CC2985"/>
    <property type="match status" value="1"/>
</dbReference>
<dbReference type="Proteomes" id="UP000245880">
    <property type="component" value="Unassembled WGS sequence"/>
</dbReference>
<evidence type="ECO:0000313" key="4">
    <source>
        <dbReference type="Proteomes" id="UP000245880"/>
    </source>
</evidence>
<dbReference type="InterPro" id="IPR022789">
    <property type="entry name" value="ParD"/>
</dbReference>
<keyword evidence="4" id="KW-1185">Reference proteome</keyword>
<evidence type="ECO:0000256" key="1">
    <source>
        <dbReference type="ARBA" id="ARBA00008580"/>
    </source>
</evidence>
<sequence length="83" mass="9481">MGKNTSISIGQHFDSFIQNQIDTGRYASTSEVIRAGLRLLEEEEQRLRLLRQALIDGEESGWVENFNPTDFKAKLIKIIEANE</sequence>
<comment type="similarity">
    <text evidence="1">Belongs to the ParD antitoxin family.</text>
</comment>
<evidence type="ECO:0000313" key="3">
    <source>
        <dbReference type="EMBL" id="PWJ58183.1"/>
    </source>
</evidence>
<comment type="caution">
    <text evidence="3">The sequence shown here is derived from an EMBL/GenBank/DDBJ whole genome shotgun (WGS) entry which is preliminary data.</text>
</comment>